<evidence type="ECO:0000256" key="6">
    <source>
        <dbReference type="PROSITE-ProRule" id="PRU10141"/>
    </source>
</evidence>
<comment type="caution">
    <text evidence="9">The sequence shown here is derived from an EMBL/GenBank/DDBJ whole genome shotgun (WGS) entry which is preliminary data.</text>
</comment>
<dbReference type="Gene3D" id="1.10.510.10">
    <property type="entry name" value="Transferase(Phosphotransferase) domain 1"/>
    <property type="match status" value="1"/>
</dbReference>
<organism evidence="9 10">
    <name type="scientific">Aureococcus anophagefferens</name>
    <name type="common">Harmful bloom alga</name>
    <dbReference type="NCBI Taxonomy" id="44056"/>
    <lineage>
        <taxon>Eukaryota</taxon>
        <taxon>Sar</taxon>
        <taxon>Stramenopiles</taxon>
        <taxon>Ochrophyta</taxon>
        <taxon>Pelagophyceae</taxon>
        <taxon>Pelagomonadales</taxon>
        <taxon>Pelagomonadaceae</taxon>
        <taxon>Aureococcus</taxon>
    </lineage>
</organism>
<dbReference type="SMART" id="SM00220">
    <property type="entry name" value="S_TKc"/>
    <property type="match status" value="1"/>
</dbReference>
<proteinExistence type="inferred from homology"/>
<accession>A0ABR1FLS3</accession>
<dbReference type="InterPro" id="IPR008271">
    <property type="entry name" value="Ser/Thr_kinase_AS"/>
</dbReference>
<dbReference type="Proteomes" id="UP001363151">
    <property type="component" value="Unassembled WGS sequence"/>
</dbReference>
<keyword evidence="4 9" id="KW-0418">Kinase</keyword>
<protein>
    <submittedName>
        <fullName evidence="9">MAP kinase kinase kinase</fullName>
    </submittedName>
</protein>
<dbReference type="Gene3D" id="3.30.200.20">
    <property type="entry name" value="Phosphorylase Kinase, domain 1"/>
    <property type="match status" value="1"/>
</dbReference>
<sequence length="405" mass="43053">MPLPATHRPSRSARFKAWATSARASVQADTSAAPRKSKADRLRSWAASLGANLHRLSLHESAPPPAYDDPDADALPDYALRGPLGRGAFARVVRATRIADGGEVAVKILDKAALRRKRTMARDPATGRPKVTTALDAVAGEVALARTLDHRRVLRVLDVVEDDARLCLVLELCARGPVMAYDPEAARHACAVSGGAVARGRAARYVLELADGLAYLHARHVAHRDLKPANVLLRGDDSVAIADFGVAHRFAGGLGGSEGATDSAAADAALEGAAKLARLRRLERAASLAQISGTEGTYAYWAPEMVATAAAGEKVHFNAFACDAWALGCCYYNFRTRRNPFDVADSVEGLFDAIRAGVVDLSDAALGAEERRVLAALLARDAAARATMADLLEDPWLRAAQRDDT</sequence>
<dbReference type="InterPro" id="IPR000719">
    <property type="entry name" value="Prot_kinase_dom"/>
</dbReference>
<keyword evidence="10" id="KW-1185">Reference proteome</keyword>
<keyword evidence="2" id="KW-0808">Transferase</keyword>
<dbReference type="InterPro" id="IPR030616">
    <property type="entry name" value="Aur-like"/>
</dbReference>
<keyword evidence="5 6" id="KW-0067">ATP-binding</keyword>
<comment type="similarity">
    <text evidence="7">Belongs to the protein kinase superfamily.</text>
</comment>
<dbReference type="InterPro" id="IPR017441">
    <property type="entry name" value="Protein_kinase_ATP_BS"/>
</dbReference>
<evidence type="ECO:0000256" key="2">
    <source>
        <dbReference type="ARBA" id="ARBA00022679"/>
    </source>
</evidence>
<dbReference type="SUPFAM" id="SSF56112">
    <property type="entry name" value="Protein kinase-like (PK-like)"/>
    <property type="match status" value="1"/>
</dbReference>
<gene>
    <name evidence="9" type="ORF">SO694_00039298</name>
</gene>
<keyword evidence="3 6" id="KW-0547">Nucleotide-binding</keyword>
<dbReference type="PROSITE" id="PS50011">
    <property type="entry name" value="PROTEIN_KINASE_DOM"/>
    <property type="match status" value="1"/>
</dbReference>
<feature type="domain" description="Protein kinase" evidence="8">
    <location>
        <begin position="78"/>
        <end position="397"/>
    </location>
</feature>
<evidence type="ECO:0000256" key="1">
    <source>
        <dbReference type="ARBA" id="ARBA00022527"/>
    </source>
</evidence>
<evidence type="ECO:0000259" key="8">
    <source>
        <dbReference type="PROSITE" id="PS50011"/>
    </source>
</evidence>
<evidence type="ECO:0000313" key="10">
    <source>
        <dbReference type="Proteomes" id="UP001363151"/>
    </source>
</evidence>
<dbReference type="Pfam" id="PF00069">
    <property type="entry name" value="Pkinase"/>
    <property type="match status" value="1"/>
</dbReference>
<dbReference type="PROSITE" id="PS00107">
    <property type="entry name" value="PROTEIN_KINASE_ATP"/>
    <property type="match status" value="1"/>
</dbReference>
<evidence type="ECO:0000256" key="5">
    <source>
        <dbReference type="ARBA" id="ARBA00022840"/>
    </source>
</evidence>
<evidence type="ECO:0000256" key="4">
    <source>
        <dbReference type="ARBA" id="ARBA00022777"/>
    </source>
</evidence>
<dbReference type="PROSITE" id="PS00108">
    <property type="entry name" value="PROTEIN_KINASE_ST"/>
    <property type="match status" value="1"/>
</dbReference>
<evidence type="ECO:0000256" key="3">
    <source>
        <dbReference type="ARBA" id="ARBA00022741"/>
    </source>
</evidence>
<keyword evidence="1 7" id="KW-0723">Serine/threonine-protein kinase</keyword>
<feature type="binding site" evidence="6">
    <location>
        <position position="107"/>
    </location>
    <ligand>
        <name>ATP</name>
        <dbReference type="ChEBI" id="CHEBI:30616"/>
    </ligand>
</feature>
<evidence type="ECO:0000256" key="7">
    <source>
        <dbReference type="RuleBase" id="RU000304"/>
    </source>
</evidence>
<reference evidence="9 10" key="1">
    <citation type="submission" date="2024-03" db="EMBL/GenBank/DDBJ databases">
        <title>Aureococcus anophagefferens CCMP1851 and Kratosvirus quantuckense: Draft genome of a second virus-susceptible host strain in the model system.</title>
        <authorList>
            <person name="Chase E."/>
            <person name="Truchon A.R."/>
            <person name="Schepens W."/>
            <person name="Wilhelm S.W."/>
        </authorList>
    </citation>
    <scope>NUCLEOTIDE SEQUENCE [LARGE SCALE GENOMIC DNA]</scope>
    <source>
        <strain evidence="9 10">CCMP1851</strain>
    </source>
</reference>
<name>A0ABR1FLS3_AURAN</name>
<dbReference type="GO" id="GO:0016301">
    <property type="term" value="F:kinase activity"/>
    <property type="evidence" value="ECO:0007669"/>
    <property type="project" value="UniProtKB-KW"/>
</dbReference>
<dbReference type="InterPro" id="IPR011009">
    <property type="entry name" value="Kinase-like_dom_sf"/>
</dbReference>
<dbReference type="PANTHER" id="PTHR24350">
    <property type="entry name" value="SERINE/THREONINE-PROTEIN KINASE IAL-RELATED"/>
    <property type="match status" value="1"/>
</dbReference>
<dbReference type="EMBL" id="JBBJCI010000364">
    <property type="protein sequence ID" value="KAK7233118.1"/>
    <property type="molecule type" value="Genomic_DNA"/>
</dbReference>
<evidence type="ECO:0000313" key="9">
    <source>
        <dbReference type="EMBL" id="KAK7233118.1"/>
    </source>
</evidence>